<dbReference type="EMBL" id="JAGPYM010000009">
    <property type="protein sequence ID" value="KAH6890338.1"/>
    <property type="molecule type" value="Genomic_DNA"/>
</dbReference>
<dbReference type="Pfam" id="PF22675">
    <property type="entry name" value="KH-I_KHDC4-BBP"/>
    <property type="match status" value="1"/>
</dbReference>
<keyword evidence="2 5" id="KW-0863">Zinc-finger</keyword>
<dbReference type="InterPro" id="IPR047086">
    <property type="entry name" value="SF1-HH_sf"/>
</dbReference>
<comment type="similarity">
    <text evidence="5">Belongs to the BBP/SF1 family.</text>
</comment>
<protein>
    <recommendedName>
        <fullName evidence="5">Branchpoint-bridging protein</fullName>
    </recommendedName>
</protein>
<dbReference type="Proteomes" id="UP000777438">
    <property type="component" value="Unassembled WGS sequence"/>
</dbReference>
<keyword evidence="5" id="KW-0747">Spliceosome</keyword>
<dbReference type="GO" id="GO:0000398">
    <property type="term" value="P:mRNA splicing, via spliceosome"/>
    <property type="evidence" value="ECO:0007669"/>
    <property type="project" value="UniProtKB-UniRule"/>
</dbReference>
<dbReference type="InterPro" id="IPR004087">
    <property type="entry name" value="KH_dom"/>
</dbReference>
<keyword evidence="3 5" id="KW-0862">Zinc</keyword>
<proteinExistence type="inferred from homology"/>
<dbReference type="PANTHER" id="PTHR11208:SF45">
    <property type="entry name" value="SPLICING FACTOR 1"/>
    <property type="match status" value="1"/>
</dbReference>
<dbReference type="InterPro" id="IPR036612">
    <property type="entry name" value="KH_dom_type_1_sf"/>
</dbReference>
<dbReference type="InterPro" id="IPR032570">
    <property type="entry name" value="SF1-HH"/>
</dbReference>
<gene>
    <name evidence="8" type="ORF">B0T10DRAFT_458999</name>
</gene>
<name>A0A9P9AQD3_9HYPO</name>
<dbReference type="PANTHER" id="PTHR11208">
    <property type="entry name" value="RNA-BINDING PROTEIN RELATED"/>
    <property type="match status" value="1"/>
</dbReference>
<dbReference type="SMART" id="SM00322">
    <property type="entry name" value="KH"/>
    <property type="match status" value="1"/>
</dbReference>
<comment type="function">
    <text evidence="5">Necessary for the splicing of pre-mRNA. Has a role in the recognition of the branch site (5'-UACUAAC-3'), the pyrimidine tract and the 3'-splice site at the 3'-end of introns.</text>
</comment>
<feature type="region of interest" description="Disordered" evidence="6">
    <location>
        <begin position="113"/>
        <end position="136"/>
    </location>
</feature>
<evidence type="ECO:0000256" key="4">
    <source>
        <dbReference type="ARBA" id="ARBA00022884"/>
    </source>
</evidence>
<dbReference type="InterPro" id="IPR055256">
    <property type="entry name" value="KH_1_KHDC4/BBP-like"/>
</dbReference>
<keyword evidence="4" id="KW-0694">RNA-binding</keyword>
<dbReference type="Gene3D" id="3.30.1370.10">
    <property type="entry name" value="K Homology domain, type 1"/>
    <property type="match status" value="1"/>
</dbReference>
<dbReference type="AlphaFoldDB" id="A0A9P9AQD3"/>
<dbReference type="Pfam" id="PF16275">
    <property type="entry name" value="SF1-HH"/>
    <property type="match status" value="1"/>
</dbReference>
<dbReference type="GO" id="GO:0008270">
    <property type="term" value="F:zinc ion binding"/>
    <property type="evidence" value="ECO:0007669"/>
    <property type="project" value="UniProtKB-UniRule"/>
</dbReference>
<dbReference type="GO" id="GO:0048024">
    <property type="term" value="P:regulation of mRNA splicing, via spliceosome"/>
    <property type="evidence" value="ECO:0007669"/>
    <property type="project" value="TreeGrafter"/>
</dbReference>
<evidence type="ECO:0000313" key="8">
    <source>
        <dbReference type="EMBL" id="KAH6890338.1"/>
    </source>
</evidence>
<keyword evidence="1 5" id="KW-0479">Metal-binding</keyword>
<keyword evidence="9" id="KW-1185">Reference proteome</keyword>
<feature type="domain" description="K Homology" evidence="7">
    <location>
        <begin position="175"/>
        <end position="267"/>
    </location>
</feature>
<dbReference type="GO" id="GO:0005681">
    <property type="term" value="C:spliceosomal complex"/>
    <property type="evidence" value="ECO:0007669"/>
    <property type="project" value="UniProtKB-KW"/>
</dbReference>
<sequence>MIHSEQTTKHSSLTSNWSILTSSEPHLLVKISTSTCPQSTLSTDDISVQSYLPATQCRRSDYGWRWDAQDKSDDRKTGLPTAITLRITSEQLDAYVTVFRVSKITEQLCTNDLTPCDRPRSPSPEPECNSTGRRINTREQRYRKRLEEERYQLAGIALRTIPAYVPPYDHRQPPTKISEKVYLLVTDFPAVNFIGQILGPRGSSLKAVNARSSAHIVIRGRGSVKEGKGKSRQSAADYDTEPLHCLITTDSQHQMNVARKLIQDMRAGL</sequence>
<keyword evidence="5" id="KW-0539">Nucleus</keyword>
<dbReference type="GO" id="GO:0045131">
    <property type="term" value="F:pre-mRNA branch point binding"/>
    <property type="evidence" value="ECO:0007669"/>
    <property type="project" value="UniProtKB-UniRule"/>
</dbReference>
<evidence type="ECO:0000256" key="5">
    <source>
        <dbReference type="RuleBase" id="RU367126"/>
    </source>
</evidence>
<keyword evidence="5" id="KW-0508">mRNA splicing</keyword>
<dbReference type="GO" id="GO:0003729">
    <property type="term" value="F:mRNA binding"/>
    <property type="evidence" value="ECO:0007669"/>
    <property type="project" value="TreeGrafter"/>
</dbReference>
<accession>A0A9P9AQD3</accession>
<evidence type="ECO:0000256" key="6">
    <source>
        <dbReference type="SAM" id="MobiDB-lite"/>
    </source>
</evidence>
<dbReference type="InterPro" id="IPR045071">
    <property type="entry name" value="BBP-like"/>
</dbReference>
<dbReference type="SUPFAM" id="SSF54791">
    <property type="entry name" value="Eukaryotic type KH-domain (KH-domain type I)"/>
    <property type="match status" value="1"/>
</dbReference>
<organism evidence="8 9">
    <name type="scientific">Thelonectria olida</name>
    <dbReference type="NCBI Taxonomy" id="1576542"/>
    <lineage>
        <taxon>Eukaryota</taxon>
        <taxon>Fungi</taxon>
        <taxon>Dikarya</taxon>
        <taxon>Ascomycota</taxon>
        <taxon>Pezizomycotina</taxon>
        <taxon>Sordariomycetes</taxon>
        <taxon>Hypocreomycetidae</taxon>
        <taxon>Hypocreales</taxon>
        <taxon>Nectriaceae</taxon>
        <taxon>Thelonectria</taxon>
    </lineage>
</organism>
<evidence type="ECO:0000256" key="2">
    <source>
        <dbReference type="ARBA" id="ARBA00022771"/>
    </source>
</evidence>
<evidence type="ECO:0000256" key="3">
    <source>
        <dbReference type="ARBA" id="ARBA00022833"/>
    </source>
</evidence>
<evidence type="ECO:0000256" key="1">
    <source>
        <dbReference type="ARBA" id="ARBA00022723"/>
    </source>
</evidence>
<evidence type="ECO:0000259" key="7">
    <source>
        <dbReference type="SMART" id="SM00322"/>
    </source>
</evidence>
<comment type="subcellular location">
    <subcellularLocation>
        <location evidence="5">Nucleus</location>
    </subcellularLocation>
</comment>
<comment type="caution">
    <text evidence="8">The sequence shown here is derived from an EMBL/GenBank/DDBJ whole genome shotgun (WGS) entry which is preliminary data.</text>
</comment>
<keyword evidence="5" id="KW-0507">mRNA processing</keyword>
<evidence type="ECO:0000313" key="9">
    <source>
        <dbReference type="Proteomes" id="UP000777438"/>
    </source>
</evidence>
<reference evidence="8 9" key="1">
    <citation type="journal article" date="2021" name="Nat. Commun.">
        <title>Genetic determinants of endophytism in the Arabidopsis root mycobiome.</title>
        <authorList>
            <person name="Mesny F."/>
            <person name="Miyauchi S."/>
            <person name="Thiergart T."/>
            <person name="Pickel B."/>
            <person name="Atanasova L."/>
            <person name="Karlsson M."/>
            <person name="Huettel B."/>
            <person name="Barry K.W."/>
            <person name="Haridas S."/>
            <person name="Chen C."/>
            <person name="Bauer D."/>
            <person name="Andreopoulos W."/>
            <person name="Pangilinan J."/>
            <person name="LaButti K."/>
            <person name="Riley R."/>
            <person name="Lipzen A."/>
            <person name="Clum A."/>
            <person name="Drula E."/>
            <person name="Henrissat B."/>
            <person name="Kohler A."/>
            <person name="Grigoriev I.V."/>
            <person name="Martin F.M."/>
            <person name="Hacquard S."/>
        </authorList>
    </citation>
    <scope>NUCLEOTIDE SEQUENCE [LARGE SCALE GENOMIC DNA]</scope>
    <source>
        <strain evidence="8 9">MPI-CAGE-CH-0241</strain>
    </source>
</reference>
<dbReference type="OrthoDB" id="6777263at2759"/>
<dbReference type="Gene3D" id="6.10.140.1790">
    <property type="match status" value="1"/>
</dbReference>